<evidence type="ECO:0008006" key="15">
    <source>
        <dbReference type="Google" id="ProtNLM"/>
    </source>
</evidence>
<sequence length="662" mass="72516">MRSLNTKLILSFSLILLLVCAVLGFAAYNQASSALISETEMGLLNKAVDSSKIIEERLEKKISELSMLTATPQIQGMNWDEQKILLEKETARLNYLGLAVVSLDGIAHYTDETELDLSDRNYIKKALTGEANMSDVLISRKTNTPVIMMAVPIQHNTDITGALIARIDGYYLTEIIKDIKYGKSDDSFIINNEGTFIAHKNKDFVLNQVNPIEESQENKTLTPQIKMLKMMTKGDIGIEHYTDDGEEKVTGFSPIDGTNWSLAVSTSQDEFLSELNKIKWLTLITSLIMQIVGMLIALYISQSITKPVKATIGVGEKLASGDFTHHIPTQYTQRKDEIGSLARAFERMSNSMKQMITKVHESANELATSADKMRYSIKQTTNAATDVTSAIQEVAEGSDIQVQTSEESARAMEEMAIGIQRIAETASTISDESLKMDNRAHSGHDAVKLVISQMREIEDGTNDARDVIYSLEKDSNKIGQIIQIITDISAQTNLLALNAAIEAARAGESGRGFAVVAEEIRKLADQSGQSAAKISNLINEMQANTSNAVTTMNSSKEDVDKGIEAVHAFGTMFKEILTSIENIAIQMEDMSSISEEMSASTEQVSASVEEMASTAKEASANTQNVAAASQEQLAAIDEINEASRHLRDLSSELSDMVNQFSL</sequence>
<dbReference type="PROSITE" id="PS50111">
    <property type="entry name" value="CHEMOTAXIS_TRANSDUC_2"/>
    <property type="match status" value="1"/>
</dbReference>
<dbReference type="Gene3D" id="3.30.450.20">
    <property type="entry name" value="PAS domain"/>
    <property type="match status" value="1"/>
</dbReference>
<gene>
    <name evidence="13" type="ORF">BFG57_10255</name>
</gene>
<evidence type="ECO:0000256" key="7">
    <source>
        <dbReference type="ARBA" id="ARBA00023224"/>
    </source>
</evidence>
<dbReference type="CDD" id="cd12914">
    <property type="entry name" value="PDC1_DGC_like"/>
    <property type="match status" value="1"/>
</dbReference>
<dbReference type="Pfam" id="PF00015">
    <property type="entry name" value="MCPsignal"/>
    <property type="match status" value="1"/>
</dbReference>
<keyword evidence="5" id="KW-1133">Transmembrane helix</keyword>
<comment type="caution">
    <text evidence="13">The sequence shown here is derived from an EMBL/GenBank/DDBJ whole genome shotgun (WGS) entry which is preliminary data.</text>
</comment>
<dbReference type="SUPFAM" id="SSF58104">
    <property type="entry name" value="Methyl-accepting chemotaxis protein (MCP) signaling domain"/>
    <property type="match status" value="1"/>
</dbReference>
<protein>
    <recommendedName>
        <fullName evidence="15">Chemotaxis protein</fullName>
    </recommendedName>
</protein>
<evidence type="ECO:0000256" key="10">
    <source>
        <dbReference type="SAM" id="MobiDB-lite"/>
    </source>
</evidence>
<keyword evidence="2" id="KW-1003">Cell membrane</keyword>
<dbReference type="InterPro" id="IPR004089">
    <property type="entry name" value="MCPsignal_dom"/>
</dbReference>
<dbReference type="Gene3D" id="1.10.287.950">
    <property type="entry name" value="Methyl-accepting chemotaxis protein"/>
    <property type="match status" value="1"/>
</dbReference>
<evidence type="ECO:0000256" key="4">
    <source>
        <dbReference type="ARBA" id="ARBA00022692"/>
    </source>
</evidence>
<evidence type="ECO:0000256" key="8">
    <source>
        <dbReference type="ARBA" id="ARBA00029447"/>
    </source>
</evidence>
<dbReference type="CDD" id="cd11386">
    <property type="entry name" value="MCP_signal"/>
    <property type="match status" value="1"/>
</dbReference>
<keyword evidence="3" id="KW-0145">Chemotaxis</keyword>
<dbReference type="PANTHER" id="PTHR32089">
    <property type="entry name" value="METHYL-ACCEPTING CHEMOTAXIS PROTEIN MCPB"/>
    <property type="match status" value="1"/>
</dbReference>
<keyword evidence="4" id="KW-0812">Transmembrane</keyword>
<name>A0A1E5LIV3_9BACI</name>
<accession>A0A1E5LIV3</accession>
<dbReference type="InterPro" id="IPR003660">
    <property type="entry name" value="HAMP_dom"/>
</dbReference>
<keyword evidence="14" id="KW-1185">Reference proteome</keyword>
<comment type="similarity">
    <text evidence="8">Belongs to the methyl-accepting chemotaxis (MCP) protein family.</text>
</comment>
<evidence type="ECO:0000256" key="9">
    <source>
        <dbReference type="PROSITE-ProRule" id="PRU00284"/>
    </source>
</evidence>
<dbReference type="Pfam" id="PF00672">
    <property type="entry name" value="HAMP"/>
    <property type="match status" value="1"/>
</dbReference>
<feature type="region of interest" description="Disordered" evidence="10">
    <location>
        <begin position="594"/>
        <end position="624"/>
    </location>
</feature>
<evidence type="ECO:0000313" key="13">
    <source>
        <dbReference type="EMBL" id="OEH94019.1"/>
    </source>
</evidence>
<dbReference type="CDD" id="cd06225">
    <property type="entry name" value="HAMP"/>
    <property type="match status" value="1"/>
</dbReference>
<organism evidence="13 14">
    <name type="scientific">Bacillus solimangrovi</name>
    <dbReference type="NCBI Taxonomy" id="1305675"/>
    <lineage>
        <taxon>Bacteria</taxon>
        <taxon>Bacillati</taxon>
        <taxon>Bacillota</taxon>
        <taxon>Bacilli</taxon>
        <taxon>Bacillales</taxon>
        <taxon>Bacillaceae</taxon>
        <taxon>Bacillus</taxon>
    </lineage>
</organism>
<proteinExistence type="inferred from homology"/>
<dbReference type="InterPro" id="IPR029151">
    <property type="entry name" value="Sensor-like_sf"/>
</dbReference>
<dbReference type="FunFam" id="1.10.287.950:FF:000001">
    <property type="entry name" value="Methyl-accepting chemotaxis sensory transducer"/>
    <property type="match status" value="1"/>
</dbReference>
<evidence type="ECO:0000256" key="1">
    <source>
        <dbReference type="ARBA" id="ARBA00004651"/>
    </source>
</evidence>
<feature type="domain" description="Methyl-accepting transducer" evidence="11">
    <location>
        <begin position="376"/>
        <end position="612"/>
    </location>
</feature>
<reference evidence="13 14" key="1">
    <citation type="submission" date="2016-08" db="EMBL/GenBank/DDBJ databases">
        <title>Genome of Bacillus solimangrovi GH2-4.</title>
        <authorList>
            <person name="Lim S."/>
            <person name="Kim B.-C."/>
        </authorList>
    </citation>
    <scope>NUCLEOTIDE SEQUENCE [LARGE SCALE GENOMIC DNA]</scope>
    <source>
        <strain evidence="13 14">GH2-4</strain>
    </source>
</reference>
<dbReference type="Gene3D" id="6.10.340.10">
    <property type="match status" value="1"/>
</dbReference>
<keyword evidence="6" id="KW-0472">Membrane</keyword>
<dbReference type="GO" id="GO:0007165">
    <property type="term" value="P:signal transduction"/>
    <property type="evidence" value="ECO:0007669"/>
    <property type="project" value="UniProtKB-KW"/>
</dbReference>
<dbReference type="STRING" id="1305675.BFG57_10255"/>
<dbReference type="SMART" id="SM00304">
    <property type="entry name" value="HAMP"/>
    <property type="match status" value="2"/>
</dbReference>
<evidence type="ECO:0000259" key="11">
    <source>
        <dbReference type="PROSITE" id="PS50111"/>
    </source>
</evidence>
<dbReference type="CDD" id="cd12912">
    <property type="entry name" value="PDC2_MCP_like"/>
    <property type="match status" value="1"/>
</dbReference>
<dbReference type="GO" id="GO:0006935">
    <property type="term" value="P:chemotaxis"/>
    <property type="evidence" value="ECO:0007669"/>
    <property type="project" value="UniProtKB-KW"/>
</dbReference>
<dbReference type="Proteomes" id="UP000095209">
    <property type="component" value="Unassembled WGS sequence"/>
</dbReference>
<dbReference type="AlphaFoldDB" id="A0A1E5LIV3"/>
<dbReference type="Pfam" id="PF02743">
    <property type="entry name" value="dCache_1"/>
    <property type="match status" value="1"/>
</dbReference>
<dbReference type="PANTHER" id="PTHR32089:SF112">
    <property type="entry name" value="LYSOZYME-LIKE PROTEIN-RELATED"/>
    <property type="match status" value="1"/>
</dbReference>
<feature type="domain" description="HAMP" evidence="12">
    <location>
        <begin position="302"/>
        <end position="357"/>
    </location>
</feature>
<evidence type="ECO:0000256" key="2">
    <source>
        <dbReference type="ARBA" id="ARBA00022475"/>
    </source>
</evidence>
<evidence type="ECO:0000313" key="14">
    <source>
        <dbReference type="Proteomes" id="UP000095209"/>
    </source>
</evidence>
<dbReference type="EMBL" id="MJEH01000006">
    <property type="protein sequence ID" value="OEH94019.1"/>
    <property type="molecule type" value="Genomic_DNA"/>
</dbReference>
<evidence type="ECO:0000259" key="12">
    <source>
        <dbReference type="PROSITE" id="PS50885"/>
    </source>
</evidence>
<dbReference type="OrthoDB" id="597657at2"/>
<dbReference type="GO" id="GO:0005886">
    <property type="term" value="C:plasma membrane"/>
    <property type="evidence" value="ECO:0007669"/>
    <property type="project" value="UniProtKB-SubCell"/>
</dbReference>
<dbReference type="PROSITE" id="PS50885">
    <property type="entry name" value="HAMP"/>
    <property type="match status" value="1"/>
</dbReference>
<comment type="subcellular location">
    <subcellularLocation>
        <location evidence="1">Cell membrane</location>
        <topology evidence="1">Multi-pass membrane protein</topology>
    </subcellularLocation>
</comment>
<dbReference type="SUPFAM" id="SSF103190">
    <property type="entry name" value="Sensory domain-like"/>
    <property type="match status" value="1"/>
</dbReference>
<evidence type="ECO:0000256" key="6">
    <source>
        <dbReference type="ARBA" id="ARBA00023136"/>
    </source>
</evidence>
<dbReference type="InterPro" id="IPR033479">
    <property type="entry name" value="dCache_1"/>
</dbReference>
<evidence type="ECO:0000256" key="5">
    <source>
        <dbReference type="ARBA" id="ARBA00022989"/>
    </source>
</evidence>
<evidence type="ECO:0000256" key="3">
    <source>
        <dbReference type="ARBA" id="ARBA00022500"/>
    </source>
</evidence>
<dbReference type="SMART" id="SM00283">
    <property type="entry name" value="MA"/>
    <property type="match status" value="1"/>
</dbReference>
<keyword evidence="7 9" id="KW-0807">Transducer</keyword>